<dbReference type="InterPro" id="IPR041698">
    <property type="entry name" value="Methyltransf_25"/>
</dbReference>
<proteinExistence type="predicted"/>
<keyword evidence="3" id="KW-1185">Reference proteome</keyword>
<keyword evidence="2" id="KW-0489">Methyltransferase</keyword>
<keyword evidence="2" id="KW-0808">Transferase</keyword>
<dbReference type="GO" id="GO:0008168">
    <property type="term" value="F:methyltransferase activity"/>
    <property type="evidence" value="ECO:0007669"/>
    <property type="project" value="UniProtKB-KW"/>
</dbReference>
<dbReference type="SUPFAM" id="SSF52540">
    <property type="entry name" value="P-loop containing nucleoside triphosphate hydrolases"/>
    <property type="match status" value="1"/>
</dbReference>
<gene>
    <name evidence="2" type="ORF">ACFOD6_15890</name>
</gene>
<evidence type="ECO:0000313" key="2">
    <source>
        <dbReference type="EMBL" id="MFC3087530.1"/>
    </source>
</evidence>
<evidence type="ECO:0000259" key="1">
    <source>
        <dbReference type="Pfam" id="PF13649"/>
    </source>
</evidence>
<sequence length="617" mass="68121">MTWNQRDREIILHIGMPKTGSTAIQTALANYDRNGTRYARLGDCNHSIALDAIFGDGRGQEANRRVNFLGQTASEEETARAHYSLLLESELAMERKRLILSGEVLSSFDGAGIQALWERLSAASGSLRVIGYVRDPMSFASAIIQQCVKGRGTRLQRAVKYRDNFKAFQTIFGSDAFKLKAYDLSRFPQGSVVADFAAEFGLEHVDLGTQENPAGSLDSIRLLNLLRVRLPVLVGHPGLAKGWIRLYVWLQSAIPGPKFRLPDELAASFCSRAEIDWLHDSFGIDFRDAPVPETPLPGAVLESRIEQFLLDGVDDLRDELRAAMADTGIAFNMTDDTGTLVARAYNHFLFLDPVIEYDDACVIRDVAVQLKNRARPVPDLVDSVCTLARRLLPDEVALRDPANDPASDLDQSAVPQDWSHIFWQRPWSFRPLFDKLDPGRMVAFFAGDGAHAGRAAELAHEVVAIAATADVSANARARLESVANVTCRTANEKYLPECDEGTVDSLFSYDCLVQMPETNLDTFLAETAQVLRDGGLALLHHSNFLFDDTVAMHDRPHGRASMSAARLAEMANRHGFEVIAQQVIPWGTVTGLDCLSLVERRPRGNDTRLATSDRPSG</sequence>
<dbReference type="Pfam" id="PF13649">
    <property type="entry name" value="Methyltransf_25"/>
    <property type="match status" value="1"/>
</dbReference>
<protein>
    <submittedName>
        <fullName evidence="2">Class I SAM-dependent methyltransferase</fullName>
        <ecNumber evidence="2">2.1.-.-</ecNumber>
    </submittedName>
</protein>
<name>A0ABV7DXL9_9RHOB</name>
<dbReference type="InterPro" id="IPR027417">
    <property type="entry name" value="P-loop_NTPase"/>
</dbReference>
<accession>A0ABV7DXL9</accession>
<dbReference type="GO" id="GO:0032259">
    <property type="term" value="P:methylation"/>
    <property type="evidence" value="ECO:0007669"/>
    <property type="project" value="UniProtKB-KW"/>
</dbReference>
<dbReference type="EMBL" id="JBHRSM010000025">
    <property type="protein sequence ID" value="MFC3087530.1"/>
    <property type="molecule type" value="Genomic_DNA"/>
</dbReference>
<dbReference type="InterPro" id="IPR029063">
    <property type="entry name" value="SAM-dependent_MTases_sf"/>
</dbReference>
<dbReference type="Gene3D" id="3.40.50.150">
    <property type="entry name" value="Vaccinia Virus protein VP39"/>
    <property type="match status" value="1"/>
</dbReference>
<comment type="caution">
    <text evidence="2">The sequence shown here is derived from an EMBL/GenBank/DDBJ whole genome shotgun (WGS) entry which is preliminary data.</text>
</comment>
<dbReference type="SUPFAM" id="SSF53335">
    <property type="entry name" value="S-adenosyl-L-methionine-dependent methyltransferases"/>
    <property type="match status" value="1"/>
</dbReference>
<dbReference type="Proteomes" id="UP001595445">
    <property type="component" value="Unassembled WGS sequence"/>
</dbReference>
<dbReference type="RefSeq" id="WP_197641547.1">
    <property type="nucleotide sequence ID" value="NZ_JAEACP010000001.1"/>
</dbReference>
<reference evidence="3" key="1">
    <citation type="journal article" date="2019" name="Int. J. Syst. Evol. Microbiol.">
        <title>The Global Catalogue of Microorganisms (GCM) 10K type strain sequencing project: providing services to taxonomists for standard genome sequencing and annotation.</title>
        <authorList>
            <consortium name="The Broad Institute Genomics Platform"/>
            <consortium name="The Broad Institute Genome Sequencing Center for Infectious Disease"/>
            <person name="Wu L."/>
            <person name="Ma J."/>
        </authorList>
    </citation>
    <scope>NUCLEOTIDE SEQUENCE [LARGE SCALE GENOMIC DNA]</scope>
    <source>
        <strain evidence="3">KCTC 62102</strain>
    </source>
</reference>
<evidence type="ECO:0000313" key="3">
    <source>
        <dbReference type="Proteomes" id="UP001595445"/>
    </source>
</evidence>
<organism evidence="2 3">
    <name type="scientific">Tabrizicola soli</name>
    <dbReference type="NCBI Taxonomy" id="2185115"/>
    <lineage>
        <taxon>Bacteria</taxon>
        <taxon>Pseudomonadati</taxon>
        <taxon>Pseudomonadota</taxon>
        <taxon>Alphaproteobacteria</taxon>
        <taxon>Rhodobacterales</taxon>
        <taxon>Paracoccaceae</taxon>
        <taxon>Tabrizicola</taxon>
    </lineage>
</organism>
<feature type="domain" description="Methyltransferase" evidence="1">
    <location>
        <begin position="446"/>
        <end position="535"/>
    </location>
</feature>
<dbReference type="EC" id="2.1.-.-" evidence="2"/>